<keyword evidence="1" id="KW-0812">Transmembrane</keyword>
<protein>
    <submittedName>
        <fullName evidence="3">Uncharacterized protein</fullName>
    </submittedName>
</protein>
<dbReference type="Proteomes" id="UP000298805">
    <property type="component" value="Chromosome"/>
</dbReference>
<reference evidence="3 4" key="2">
    <citation type="submission" date="2018-11" db="EMBL/GenBank/DDBJ databases">
        <title>Genomic Encyclopedia of Type Strains, Phase IV (KMG-IV): sequencing the most valuable type-strain genomes for metagenomic binning, comparative biology and taxonomic classification.</title>
        <authorList>
            <person name="Goeker M."/>
        </authorList>
    </citation>
    <scope>NUCLEOTIDE SEQUENCE [LARGE SCALE GENOMIC DNA]</scope>
    <source>
        <strain evidence="3 4">DSM 27783</strain>
    </source>
</reference>
<dbReference type="Proteomes" id="UP000272781">
    <property type="component" value="Unassembled WGS sequence"/>
</dbReference>
<dbReference type="EMBL" id="CP027432">
    <property type="protein sequence ID" value="QCI27415.1"/>
    <property type="molecule type" value="Genomic_DNA"/>
</dbReference>
<dbReference type="AlphaFoldDB" id="A0AAJ4RBA7"/>
<accession>A0AAJ4RBA7</accession>
<keyword evidence="5" id="KW-1185">Reference proteome</keyword>
<evidence type="ECO:0000313" key="5">
    <source>
        <dbReference type="Proteomes" id="UP000298805"/>
    </source>
</evidence>
<organism evidence="3 4">
    <name type="scientific">Caminibacter pacificus</name>
    <dbReference type="NCBI Taxonomy" id="1424653"/>
    <lineage>
        <taxon>Bacteria</taxon>
        <taxon>Pseudomonadati</taxon>
        <taxon>Campylobacterota</taxon>
        <taxon>Epsilonproteobacteria</taxon>
        <taxon>Nautiliales</taxon>
        <taxon>Nautiliaceae</taxon>
        <taxon>Caminibacter</taxon>
    </lineage>
</organism>
<keyword evidence="1" id="KW-1133">Transmembrane helix</keyword>
<sequence>MRKSIALFLTLIFLTAAFVIIGMIIKNYQKITSKDYTFISQNSVIISDTLNTLKNLDINSSEDLNKILGEFPITSKNGEFRGVISISAISTININDYYKNKKIDKNIDKLIDFLALKYDIKDPIYLKDLILDTIDKDKIERSAYSEIINENPFFQNGKIYTKKQFSELLNYYQKQTLDKNVKKVPWKKYFNFYISQLYNPQKDIITLNEKNETDFNIISFEKAKNFYVEIGIDYAYHSKQKINIIYDIKNKKVLRVEVDPIY</sequence>
<keyword evidence="1" id="KW-0472">Membrane</keyword>
<proteinExistence type="predicted"/>
<name>A0AAJ4RBA7_9BACT</name>
<dbReference type="EMBL" id="RJVK01000005">
    <property type="protein sequence ID" value="ROR38852.1"/>
    <property type="molecule type" value="Genomic_DNA"/>
</dbReference>
<evidence type="ECO:0000313" key="3">
    <source>
        <dbReference type="EMBL" id="ROR38852.1"/>
    </source>
</evidence>
<evidence type="ECO:0000313" key="2">
    <source>
        <dbReference type="EMBL" id="QCI27415.1"/>
    </source>
</evidence>
<evidence type="ECO:0000256" key="1">
    <source>
        <dbReference type="SAM" id="Phobius"/>
    </source>
</evidence>
<gene>
    <name evidence="2" type="ORF">C6V80_00070</name>
    <name evidence="3" type="ORF">EDC58_1767</name>
</gene>
<feature type="transmembrane region" description="Helical" evidence="1">
    <location>
        <begin position="6"/>
        <end position="25"/>
    </location>
</feature>
<reference evidence="2" key="3">
    <citation type="submission" date="2019-06" db="EMBL/GenBank/DDBJ databases">
        <title>A comparative analysis of the Nautiliaceae.</title>
        <authorList>
            <person name="Grosche A."/>
            <person name="Smedile F."/>
            <person name="Vetriani C."/>
        </authorList>
    </citation>
    <scope>NUCLEOTIDE SEQUENCE</scope>
    <source>
        <strain evidence="2">TB6</strain>
    </source>
</reference>
<reference evidence="5" key="1">
    <citation type="submission" date="2018-03" db="EMBL/GenBank/DDBJ databases">
        <title>A comparative analysis of the Nautiliaceae.</title>
        <authorList>
            <person name="Grosche A."/>
            <person name="Smedile F."/>
            <person name="Vetriani C."/>
        </authorList>
    </citation>
    <scope>NUCLEOTIDE SEQUENCE [LARGE SCALE GENOMIC DNA]</scope>
    <source>
        <strain evidence="5">TB6</strain>
    </source>
</reference>
<dbReference type="RefSeq" id="WP_123353144.1">
    <property type="nucleotide sequence ID" value="NZ_CP027432.2"/>
</dbReference>
<evidence type="ECO:0000313" key="4">
    <source>
        <dbReference type="Proteomes" id="UP000272781"/>
    </source>
</evidence>